<protein>
    <recommendedName>
        <fullName evidence="12">Vps53 N-terminal domain-containing protein</fullName>
    </recommendedName>
</protein>
<evidence type="ECO:0000256" key="4">
    <source>
        <dbReference type="ARBA" id="ARBA00022753"/>
    </source>
</evidence>
<keyword evidence="11" id="KW-1185">Reference proteome</keyword>
<dbReference type="GO" id="GO:0000938">
    <property type="term" value="C:GARP complex"/>
    <property type="evidence" value="ECO:0007669"/>
    <property type="project" value="InterPro"/>
</dbReference>
<dbReference type="Pfam" id="PF16854">
    <property type="entry name" value="VPS53_C"/>
    <property type="match status" value="1"/>
</dbReference>
<comment type="subcellular location">
    <subcellularLocation>
        <location evidence="2">Endosome membrane</location>
        <topology evidence="2">Peripheral membrane protein</topology>
    </subcellularLocation>
    <subcellularLocation>
        <location evidence="1">Golgi apparatus</location>
        <location evidence="1">trans-Golgi network membrane</location>
        <topology evidence="1">Peripheral membrane protein</topology>
    </subcellularLocation>
</comment>
<organism evidence="10 11">
    <name type="scientific">Guyanagaster necrorhizus</name>
    <dbReference type="NCBI Taxonomy" id="856835"/>
    <lineage>
        <taxon>Eukaryota</taxon>
        <taxon>Fungi</taxon>
        <taxon>Dikarya</taxon>
        <taxon>Basidiomycota</taxon>
        <taxon>Agaricomycotina</taxon>
        <taxon>Agaricomycetes</taxon>
        <taxon>Agaricomycetidae</taxon>
        <taxon>Agaricales</taxon>
        <taxon>Marasmiineae</taxon>
        <taxon>Physalacriaceae</taxon>
        <taxon>Guyanagaster</taxon>
    </lineage>
</organism>
<name>A0A9P7VTQ2_9AGAR</name>
<keyword evidence="4" id="KW-0967">Endosome</keyword>
<dbReference type="Pfam" id="PF04100">
    <property type="entry name" value="Vps53_N"/>
    <property type="match status" value="1"/>
</dbReference>
<evidence type="ECO:0000313" key="11">
    <source>
        <dbReference type="Proteomes" id="UP000812287"/>
    </source>
</evidence>
<feature type="domain" description="Vps53 N-terminal" evidence="8">
    <location>
        <begin position="32"/>
        <end position="392"/>
    </location>
</feature>
<dbReference type="GO" id="GO:0005829">
    <property type="term" value="C:cytosol"/>
    <property type="evidence" value="ECO:0007669"/>
    <property type="project" value="GOC"/>
</dbReference>
<dbReference type="InterPro" id="IPR038260">
    <property type="entry name" value="Vps53_C_sf"/>
</dbReference>
<evidence type="ECO:0000256" key="7">
    <source>
        <dbReference type="SAM" id="MobiDB-lite"/>
    </source>
</evidence>
<dbReference type="InterPro" id="IPR039766">
    <property type="entry name" value="Vps53"/>
</dbReference>
<evidence type="ECO:0000256" key="2">
    <source>
        <dbReference type="ARBA" id="ARBA00004481"/>
    </source>
</evidence>
<dbReference type="GO" id="GO:0010008">
    <property type="term" value="C:endosome membrane"/>
    <property type="evidence" value="ECO:0007669"/>
    <property type="project" value="UniProtKB-SubCell"/>
</dbReference>
<comment type="caution">
    <text evidence="10">The sequence shown here is derived from an EMBL/GenBank/DDBJ whole genome shotgun (WGS) entry which is preliminary data.</text>
</comment>
<keyword evidence="5" id="KW-0333">Golgi apparatus</keyword>
<gene>
    <name evidence="10" type="ORF">BT62DRAFT_932141</name>
</gene>
<accession>A0A9P7VTQ2</accession>
<reference evidence="10" key="1">
    <citation type="submission" date="2020-11" db="EMBL/GenBank/DDBJ databases">
        <title>Adaptations for nitrogen fixation in a non-lichenized fungal sporocarp promotes dispersal by wood-feeding termites.</title>
        <authorList>
            <consortium name="DOE Joint Genome Institute"/>
            <person name="Koch R.A."/>
            <person name="Yoon G."/>
            <person name="Arayal U."/>
            <person name="Lail K."/>
            <person name="Amirebrahimi M."/>
            <person name="Labutti K."/>
            <person name="Lipzen A."/>
            <person name="Riley R."/>
            <person name="Barry K."/>
            <person name="Henrissat B."/>
            <person name="Grigoriev I.V."/>
            <person name="Herr J.R."/>
            <person name="Aime M.C."/>
        </authorList>
    </citation>
    <scope>NUCLEOTIDE SEQUENCE</scope>
    <source>
        <strain evidence="10">MCA 3950</strain>
    </source>
</reference>
<evidence type="ECO:0000259" key="8">
    <source>
        <dbReference type="Pfam" id="PF04100"/>
    </source>
</evidence>
<dbReference type="GeneID" id="66108593"/>
<evidence type="ECO:0000256" key="1">
    <source>
        <dbReference type="ARBA" id="ARBA00004150"/>
    </source>
</evidence>
<dbReference type="PANTHER" id="PTHR12820">
    <property type="entry name" value="VACUOLAR SORTING PROTEIN 53"/>
    <property type="match status" value="1"/>
</dbReference>
<dbReference type="Proteomes" id="UP000812287">
    <property type="component" value="Unassembled WGS sequence"/>
</dbReference>
<dbReference type="InterPro" id="IPR007234">
    <property type="entry name" value="Vps53_N"/>
</dbReference>
<dbReference type="AlphaFoldDB" id="A0A9P7VTQ2"/>
<dbReference type="GO" id="GO:0042147">
    <property type="term" value="P:retrograde transport, endosome to Golgi"/>
    <property type="evidence" value="ECO:0007669"/>
    <property type="project" value="InterPro"/>
</dbReference>
<evidence type="ECO:0000256" key="5">
    <source>
        <dbReference type="ARBA" id="ARBA00023034"/>
    </source>
</evidence>
<evidence type="ECO:0008006" key="12">
    <source>
        <dbReference type="Google" id="ProtNLM"/>
    </source>
</evidence>
<feature type="region of interest" description="Disordered" evidence="7">
    <location>
        <begin position="782"/>
        <end position="807"/>
    </location>
</feature>
<dbReference type="RefSeq" id="XP_043040187.1">
    <property type="nucleotide sequence ID" value="XM_043186296.1"/>
</dbReference>
<feature type="compositionally biased region" description="Low complexity" evidence="7">
    <location>
        <begin position="782"/>
        <end position="798"/>
    </location>
</feature>
<proteinExistence type="inferred from homology"/>
<evidence type="ECO:0000256" key="6">
    <source>
        <dbReference type="ARBA" id="ARBA00023136"/>
    </source>
</evidence>
<dbReference type="PANTHER" id="PTHR12820:SF0">
    <property type="entry name" value="VACUOLAR PROTEIN SORTING-ASSOCIATED PROTEIN 53 HOMOLOG"/>
    <property type="match status" value="1"/>
</dbReference>
<comment type="similarity">
    <text evidence="3">Belongs to the VPS53 family.</text>
</comment>
<evidence type="ECO:0000313" key="10">
    <source>
        <dbReference type="EMBL" id="KAG7446687.1"/>
    </source>
</evidence>
<evidence type="ECO:0000256" key="3">
    <source>
        <dbReference type="ARBA" id="ARBA00008628"/>
    </source>
</evidence>
<dbReference type="EMBL" id="MU250534">
    <property type="protein sequence ID" value="KAG7446687.1"/>
    <property type="molecule type" value="Genomic_DNA"/>
</dbReference>
<dbReference type="OrthoDB" id="10261632at2759"/>
<sequence>MSSSESLPENADKAEKIINGNSSITVDLGNVFNLVDILNRHFPNEASLAETDALQCRIYDDQRELQKEINALQAQLKKSQDSNKMQLIQELISELLGQISRIREKATESEAVVRNITKDIQVLDLAKKNLILSMTTLKRLQMLVNALTQLEDLVKERKYSAMAQTLSAVKEIAAAFKPMISVPRVSQVWRQIQQVQGAIRTIIEADFDKFYLEDPNKQLKASTIADACLVVDALGSDVRSTLIDRYVSIELKEYRQIFRTTDEAGQLDNISRRFSWFHRLLHSHELHQGRIFPGEWRVGWRLLCKFVEITREHFSVLLSKAGASLNVKTLLDNLQLTADFEVSISKKWATPFTDLLSVSDLPAGSIKPITTAFEPHMGVFVDAQDKALADMLAPHRKGKTTNSQTRGSLEAISTLTDADDASSPLAVLPSSTELFYFYGQSLEQCAKLSTRQPLFDLCSLHKKWLKIYAEDVLIASLKRPLTTSQGRRSMEHRYDANAMHQASLVINTADYCQATALELEQKIREKINVEFRDRVSLQRECDLFVGAVSSAISVQLRELEVACDPAFMTMLRTSWSSLAQVVGPSIYTSDLIRAAEKVIEAVKPQIEQKKYLRNLFDKAYNLILTKFTTSLVKSRPLGEIGAEQLLIDLQTIKAYLSKMPGDTLTTTTYTRGLSKITSRLESLLKVIVTPVDPPEGFILNYTLLIGDASFSNFQKILDLKGTPKFEQNNLLDLFVTITSTKNDLDSTSFLTSLDMEPNSAQIVGGLISPVIITPASEGIFSGLTSPPISGPPTGSSLGDGANRPGERREVFSDFRRFVSFGLRRDTQAP</sequence>
<dbReference type="Gene3D" id="1.10.357.110">
    <property type="entry name" value="Vacuolar protein sorting-associated protein 53, C-terminus"/>
    <property type="match status" value="1"/>
</dbReference>
<keyword evidence="6" id="KW-0472">Membrane</keyword>
<feature type="domain" description="Vps53 C-terminal" evidence="9">
    <location>
        <begin position="643"/>
        <end position="722"/>
    </location>
</feature>
<evidence type="ECO:0000259" key="9">
    <source>
        <dbReference type="Pfam" id="PF16854"/>
    </source>
</evidence>
<dbReference type="InterPro" id="IPR031745">
    <property type="entry name" value="Vps53_C"/>
</dbReference>